<dbReference type="Proteomes" id="UP000450000">
    <property type="component" value="Unassembled WGS sequence"/>
</dbReference>
<gene>
    <name evidence="3" type="ORF">F7Q99_22285</name>
</gene>
<feature type="region of interest" description="Disordered" evidence="1">
    <location>
        <begin position="1"/>
        <end position="25"/>
    </location>
</feature>
<proteinExistence type="predicted"/>
<comment type="caution">
    <text evidence="3">The sequence shown here is derived from an EMBL/GenBank/DDBJ whole genome shotgun (WGS) entry which is preliminary data.</text>
</comment>
<dbReference type="EMBL" id="WBOF01000001">
    <property type="protein sequence ID" value="MQS14914.1"/>
    <property type="molecule type" value="Genomic_DNA"/>
</dbReference>
<dbReference type="OrthoDB" id="4317008at2"/>
<evidence type="ECO:0000256" key="1">
    <source>
        <dbReference type="SAM" id="MobiDB-lite"/>
    </source>
</evidence>
<evidence type="ECO:0000259" key="2">
    <source>
        <dbReference type="Pfam" id="PF03756"/>
    </source>
</evidence>
<dbReference type="RefSeq" id="WP_153464156.1">
    <property type="nucleotide sequence ID" value="NZ_WBOF01000001.1"/>
</dbReference>
<sequence length="335" mass="36104">MTDVTTMAGRPSAHRGRRAHDSGTRHLVHCPPSWENYLLDAPSLGDEHFTLTGELPGRHPLFNDGPGIFHDVQTVTESVREVGEFVGHRYFGVPADRTGLFHSFALTLTDLAPWRVVPGTRPRLSTEIRATPANVVNGVPRGLDFQLLARVDGTPCATGSAGLVFLMPKLYGNLRAHNRRAVRATPELDDRPSGPVLAADPAAVGRASAANVVVARPEPDSRDRLSTWVLTRDVGAVFAAGDERLPGLHLLESLRQASLLAAGRSRGLTASRCVLASLEVRFRSEAEAALPLRCLATAEPVGRDAHGRPSVPVTVTLTQCRRTVAEARTVVVQDF</sequence>
<name>A0A6N7KY67_9ACTN</name>
<feature type="domain" description="A-factor biosynthesis hotdog" evidence="2">
    <location>
        <begin position="38"/>
        <end position="161"/>
    </location>
</feature>
<protein>
    <recommendedName>
        <fullName evidence="2">A-factor biosynthesis hotdog domain-containing protein</fullName>
    </recommendedName>
</protein>
<evidence type="ECO:0000313" key="3">
    <source>
        <dbReference type="EMBL" id="MQS14914.1"/>
    </source>
</evidence>
<reference evidence="3 4" key="1">
    <citation type="submission" date="2019-09" db="EMBL/GenBank/DDBJ databases">
        <title>Genome Sequences of Streptomyces kaniharaensis ATCC 21070.</title>
        <authorList>
            <person name="Zhu W."/>
            <person name="De Crecy-Lagard V."/>
            <person name="Richards N.G."/>
        </authorList>
    </citation>
    <scope>NUCLEOTIDE SEQUENCE [LARGE SCALE GENOMIC DNA]</scope>
    <source>
        <strain evidence="3 4">SF-557</strain>
    </source>
</reference>
<dbReference type="Pfam" id="PF03756">
    <property type="entry name" value="AfsA"/>
    <property type="match status" value="2"/>
</dbReference>
<evidence type="ECO:0000313" key="4">
    <source>
        <dbReference type="Proteomes" id="UP000450000"/>
    </source>
</evidence>
<dbReference type="AlphaFoldDB" id="A0A6N7KY67"/>
<accession>A0A6N7KY67</accession>
<keyword evidence="4" id="KW-1185">Reference proteome</keyword>
<dbReference type="InterPro" id="IPR005509">
    <property type="entry name" value="AfsA_hotdog_dom"/>
</dbReference>
<organism evidence="3 4">
    <name type="scientific">Streptomyces kaniharaensis</name>
    <dbReference type="NCBI Taxonomy" id="212423"/>
    <lineage>
        <taxon>Bacteria</taxon>
        <taxon>Bacillati</taxon>
        <taxon>Actinomycetota</taxon>
        <taxon>Actinomycetes</taxon>
        <taxon>Kitasatosporales</taxon>
        <taxon>Streptomycetaceae</taxon>
        <taxon>Streptomyces</taxon>
    </lineage>
</organism>
<feature type="domain" description="A-factor biosynthesis hotdog" evidence="2">
    <location>
        <begin position="203"/>
        <end position="329"/>
    </location>
</feature>